<organism evidence="7 8">
    <name type="scientific">Candidula unifasciata</name>
    <dbReference type="NCBI Taxonomy" id="100452"/>
    <lineage>
        <taxon>Eukaryota</taxon>
        <taxon>Metazoa</taxon>
        <taxon>Spiralia</taxon>
        <taxon>Lophotrochozoa</taxon>
        <taxon>Mollusca</taxon>
        <taxon>Gastropoda</taxon>
        <taxon>Heterobranchia</taxon>
        <taxon>Euthyneura</taxon>
        <taxon>Panpulmonata</taxon>
        <taxon>Eupulmonata</taxon>
        <taxon>Stylommatophora</taxon>
        <taxon>Helicina</taxon>
        <taxon>Helicoidea</taxon>
        <taxon>Geomitridae</taxon>
        <taxon>Candidula</taxon>
    </lineage>
</organism>
<dbReference type="Gene3D" id="1.20.140.150">
    <property type="match status" value="1"/>
</dbReference>
<accession>A0A8S3YZC1</accession>
<dbReference type="PANTHER" id="PTHR10671">
    <property type="entry name" value="EPITHELIAL MEMBRANE PROTEIN-RELATED"/>
    <property type="match status" value="1"/>
</dbReference>
<dbReference type="InterPro" id="IPR004031">
    <property type="entry name" value="PMP22/EMP/MP20/Claudin"/>
</dbReference>
<dbReference type="AlphaFoldDB" id="A0A8S3YZC1"/>
<proteinExistence type="predicted"/>
<feature type="transmembrane region" description="Helical" evidence="6">
    <location>
        <begin position="144"/>
        <end position="165"/>
    </location>
</feature>
<reference evidence="7" key="1">
    <citation type="submission" date="2021-04" db="EMBL/GenBank/DDBJ databases">
        <authorList>
            <consortium name="Molecular Ecology Group"/>
        </authorList>
    </citation>
    <scope>NUCLEOTIDE SEQUENCE</scope>
</reference>
<dbReference type="InterPro" id="IPR050579">
    <property type="entry name" value="PMP-22/EMP/MP20-like"/>
</dbReference>
<keyword evidence="4 6" id="KW-0472">Membrane</keyword>
<feature type="compositionally biased region" description="Polar residues" evidence="5">
    <location>
        <begin position="193"/>
        <end position="211"/>
    </location>
</feature>
<evidence type="ECO:0000313" key="8">
    <source>
        <dbReference type="Proteomes" id="UP000678393"/>
    </source>
</evidence>
<comment type="subcellular location">
    <subcellularLocation>
        <location evidence="1">Membrane</location>
        <topology evidence="1">Multi-pass membrane protein</topology>
    </subcellularLocation>
</comment>
<dbReference type="EMBL" id="CAJHNH020001269">
    <property type="protein sequence ID" value="CAG5122364.1"/>
    <property type="molecule type" value="Genomic_DNA"/>
</dbReference>
<dbReference type="OrthoDB" id="6161409at2759"/>
<evidence type="ECO:0000256" key="4">
    <source>
        <dbReference type="ARBA" id="ARBA00023136"/>
    </source>
</evidence>
<keyword evidence="2 6" id="KW-0812">Transmembrane</keyword>
<gene>
    <name evidence="7" type="ORF">CUNI_LOCUS7922</name>
</gene>
<sequence length="321" mass="35740">MPKPTPQTQEDISDIFLWVFRVGIACTLTSALLFLLGFATDHWHKDKYSYYGLWNKCEHGQCHPHQQSSLPDYHTATQALQILATIIYTLAPVIHFFVFWAKKKKSTDYRTRIFEAGYTFGTIFHVVGVIVFGSLHPNPDSLSWSYSMSVAGAGLAVIGTILVIVSRNKALRFFHCLPLRSQKQSRGRVDALSRSSTGSSRADTPQSGSSSDSRRIFGPQTRQSIESQSSILVAVPNYLNHSDSSFVTPVSRQAYPSSFRTMSPGPSSQIPFRTMPNNPHQKQLGATNPVLQYPNKPSTSKVELAPLRTHFLPPLLETTPV</sequence>
<dbReference type="Pfam" id="PF00822">
    <property type="entry name" value="PMP22_Claudin"/>
    <property type="match status" value="1"/>
</dbReference>
<keyword evidence="3 6" id="KW-1133">Transmembrane helix</keyword>
<name>A0A8S3YZC1_9EUPU</name>
<dbReference type="PANTHER" id="PTHR10671:SF108">
    <property type="entry name" value="CLAUDIN FAMILY PROTEIN-RELATED"/>
    <property type="match status" value="1"/>
</dbReference>
<evidence type="ECO:0000256" key="2">
    <source>
        <dbReference type="ARBA" id="ARBA00022692"/>
    </source>
</evidence>
<protein>
    <submittedName>
        <fullName evidence="7">Uncharacterized protein</fullName>
    </submittedName>
</protein>
<dbReference type="GO" id="GO:0005886">
    <property type="term" value="C:plasma membrane"/>
    <property type="evidence" value="ECO:0007669"/>
    <property type="project" value="TreeGrafter"/>
</dbReference>
<evidence type="ECO:0000256" key="6">
    <source>
        <dbReference type="SAM" id="Phobius"/>
    </source>
</evidence>
<feature type="transmembrane region" description="Helical" evidence="6">
    <location>
        <begin position="113"/>
        <end position="132"/>
    </location>
</feature>
<feature type="region of interest" description="Disordered" evidence="5">
    <location>
        <begin position="187"/>
        <end position="223"/>
    </location>
</feature>
<feature type="transmembrane region" description="Helical" evidence="6">
    <location>
        <begin position="15"/>
        <end position="39"/>
    </location>
</feature>
<comment type="caution">
    <text evidence="7">The sequence shown here is derived from an EMBL/GenBank/DDBJ whole genome shotgun (WGS) entry which is preliminary data.</text>
</comment>
<dbReference type="Proteomes" id="UP000678393">
    <property type="component" value="Unassembled WGS sequence"/>
</dbReference>
<evidence type="ECO:0000256" key="3">
    <source>
        <dbReference type="ARBA" id="ARBA00022989"/>
    </source>
</evidence>
<keyword evidence="8" id="KW-1185">Reference proteome</keyword>
<evidence type="ECO:0000313" key="7">
    <source>
        <dbReference type="EMBL" id="CAG5122364.1"/>
    </source>
</evidence>
<evidence type="ECO:0000256" key="1">
    <source>
        <dbReference type="ARBA" id="ARBA00004141"/>
    </source>
</evidence>
<evidence type="ECO:0000256" key="5">
    <source>
        <dbReference type="SAM" id="MobiDB-lite"/>
    </source>
</evidence>
<feature type="transmembrane region" description="Helical" evidence="6">
    <location>
        <begin position="79"/>
        <end position="101"/>
    </location>
</feature>